<dbReference type="Proteomes" id="UP000248544">
    <property type="component" value="Unassembled WGS sequence"/>
</dbReference>
<proteinExistence type="predicted"/>
<dbReference type="EMBL" id="POUA01000004">
    <property type="protein sequence ID" value="PZG56655.1"/>
    <property type="molecule type" value="Genomic_DNA"/>
</dbReference>
<accession>A0A2W2HYW2</accession>
<gene>
    <name evidence="2" type="ORF">C1I98_01010</name>
</gene>
<dbReference type="SUPFAM" id="SSF51905">
    <property type="entry name" value="FAD/NAD(P)-binding domain"/>
    <property type="match status" value="1"/>
</dbReference>
<name>A0A2W2HYW2_9ACTN</name>
<feature type="compositionally biased region" description="Basic residues" evidence="1">
    <location>
        <begin position="127"/>
        <end position="145"/>
    </location>
</feature>
<keyword evidence="3" id="KW-1185">Reference proteome</keyword>
<sequence length="145" mass="16492">MTYLKIAIYGPGHDHIPIPRRRHRRKPVRPGRRPRRPELGPAPTDPGSRGRAGRLLAAPLRQPHRLLARPIQRDARPGLPSATHHYPHRDEVAAYLRRYAATLDTEIRTGTRVQAVRVRHGPADRARPRRPGPGRPVTGRRLRHA</sequence>
<protein>
    <submittedName>
        <fullName evidence="2">Uncharacterized protein</fullName>
    </submittedName>
</protein>
<organism evidence="2 3">
    <name type="scientific">Spongiactinospora gelatinilytica</name>
    <dbReference type="NCBI Taxonomy" id="2666298"/>
    <lineage>
        <taxon>Bacteria</taxon>
        <taxon>Bacillati</taxon>
        <taxon>Actinomycetota</taxon>
        <taxon>Actinomycetes</taxon>
        <taxon>Streptosporangiales</taxon>
        <taxon>Streptosporangiaceae</taxon>
        <taxon>Spongiactinospora</taxon>
    </lineage>
</organism>
<evidence type="ECO:0000256" key="1">
    <source>
        <dbReference type="SAM" id="MobiDB-lite"/>
    </source>
</evidence>
<feature type="region of interest" description="Disordered" evidence="1">
    <location>
        <begin position="116"/>
        <end position="145"/>
    </location>
</feature>
<feature type="region of interest" description="Disordered" evidence="1">
    <location>
        <begin position="12"/>
        <end position="62"/>
    </location>
</feature>
<feature type="compositionally biased region" description="Basic residues" evidence="1">
    <location>
        <begin position="18"/>
        <end position="35"/>
    </location>
</feature>
<dbReference type="InterPro" id="IPR036188">
    <property type="entry name" value="FAD/NAD-bd_sf"/>
</dbReference>
<evidence type="ECO:0000313" key="2">
    <source>
        <dbReference type="EMBL" id="PZG56655.1"/>
    </source>
</evidence>
<comment type="caution">
    <text evidence="2">The sequence shown here is derived from an EMBL/GenBank/DDBJ whole genome shotgun (WGS) entry which is preliminary data.</text>
</comment>
<reference evidence="2 3" key="1">
    <citation type="submission" date="2018-01" db="EMBL/GenBank/DDBJ databases">
        <title>Draft genome sequence of Sphaerisporangium sp. 7K107.</title>
        <authorList>
            <person name="Sahin N."/>
            <person name="Saygin H."/>
            <person name="Ay H."/>
        </authorList>
    </citation>
    <scope>NUCLEOTIDE SEQUENCE [LARGE SCALE GENOMIC DNA]</scope>
    <source>
        <strain evidence="2 3">7K107</strain>
    </source>
</reference>
<dbReference type="AlphaFoldDB" id="A0A2W2HYW2"/>
<dbReference type="Gene3D" id="3.50.50.60">
    <property type="entry name" value="FAD/NAD(P)-binding domain"/>
    <property type="match status" value="1"/>
</dbReference>
<evidence type="ECO:0000313" key="3">
    <source>
        <dbReference type="Proteomes" id="UP000248544"/>
    </source>
</evidence>